<dbReference type="Proteomes" id="UP001141552">
    <property type="component" value="Unassembled WGS sequence"/>
</dbReference>
<evidence type="ECO:0000256" key="1">
    <source>
        <dbReference type="SAM" id="MobiDB-lite"/>
    </source>
</evidence>
<organism evidence="2 3">
    <name type="scientific">Turnera subulata</name>
    <dbReference type="NCBI Taxonomy" id="218843"/>
    <lineage>
        <taxon>Eukaryota</taxon>
        <taxon>Viridiplantae</taxon>
        <taxon>Streptophyta</taxon>
        <taxon>Embryophyta</taxon>
        <taxon>Tracheophyta</taxon>
        <taxon>Spermatophyta</taxon>
        <taxon>Magnoliopsida</taxon>
        <taxon>eudicotyledons</taxon>
        <taxon>Gunneridae</taxon>
        <taxon>Pentapetalae</taxon>
        <taxon>rosids</taxon>
        <taxon>fabids</taxon>
        <taxon>Malpighiales</taxon>
        <taxon>Passifloraceae</taxon>
        <taxon>Turnera</taxon>
    </lineage>
</organism>
<dbReference type="EMBL" id="JAKUCV010006521">
    <property type="protein sequence ID" value="KAJ4826995.1"/>
    <property type="molecule type" value="Genomic_DNA"/>
</dbReference>
<feature type="compositionally biased region" description="Low complexity" evidence="1">
    <location>
        <begin position="83"/>
        <end position="94"/>
    </location>
</feature>
<dbReference type="AlphaFoldDB" id="A0A9Q0J447"/>
<reference evidence="2" key="1">
    <citation type="submission" date="2022-02" db="EMBL/GenBank/DDBJ databases">
        <authorList>
            <person name="Henning P.M."/>
            <person name="McCubbin A.G."/>
            <person name="Shore J.S."/>
        </authorList>
    </citation>
    <scope>NUCLEOTIDE SEQUENCE</scope>
    <source>
        <strain evidence="2">F60SS</strain>
        <tissue evidence="2">Leaves</tissue>
    </source>
</reference>
<proteinExistence type="predicted"/>
<feature type="non-terminal residue" evidence="2">
    <location>
        <position position="117"/>
    </location>
</feature>
<protein>
    <submittedName>
        <fullName evidence="2">Uncharacterized protein</fullName>
    </submittedName>
</protein>
<reference evidence="2" key="2">
    <citation type="journal article" date="2023" name="Plants (Basel)">
        <title>Annotation of the Turnera subulata (Passifloraceae) Draft Genome Reveals the S-Locus Evolved after the Divergence of Turneroideae from Passifloroideae in a Stepwise Manner.</title>
        <authorList>
            <person name="Henning P.M."/>
            <person name="Roalson E.H."/>
            <person name="Mir W."/>
            <person name="McCubbin A.G."/>
            <person name="Shore J.S."/>
        </authorList>
    </citation>
    <scope>NUCLEOTIDE SEQUENCE</scope>
    <source>
        <strain evidence="2">F60SS</strain>
    </source>
</reference>
<name>A0A9Q0J447_9ROSI</name>
<feature type="compositionally biased region" description="Low complexity" evidence="1">
    <location>
        <begin position="1"/>
        <end position="40"/>
    </location>
</feature>
<accession>A0A9Q0J447</accession>
<feature type="compositionally biased region" description="Basic and acidic residues" evidence="1">
    <location>
        <begin position="95"/>
        <end position="105"/>
    </location>
</feature>
<keyword evidence="3" id="KW-1185">Reference proteome</keyword>
<sequence>LCTLSPPLSSSSPLTGNTLSPSSLFYFSSSPRTEPPLHLLPLPPFPSPSRRTFPTPPPLCATTPEARNRRPVRHLREGGAGRAGLLSSPASSAEPPRRRPRREESSTATPGTGDDEI</sequence>
<feature type="non-terminal residue" evidence="2">
    <location>
        <position position="1"/>
    </location>
</feature>
<evidence type="ECO:0000313" key="2">
    <source>
        <dbReference type="EMBL" id="KAJ4826995.1"/>
    </source>
</evidence>
<evidence type="ECO:0000313" key="3">
    <source>
        <dbReference type="Proteomes" id="UP001141552"/>
    </source>
</evidence>
<comment type="caution">
    <text evidence="2">The sequence shown here is derived from an EMBL/GenBank/DDBJ whole genome shotgun (WGS) entry which is preliminary data.</text>
</comment>
<gene>
    <name evidence="2" type="ORF">Tsubulata_031503</name>
</gene>
<feature type="region of interest" description="Disordered" evidence="1">
    <location>
        <begin position="1"/>
        <end position="117"/>
    </location>
</feature>